<dbReference type="EMBL" id="JBHUFL010000003">
    <property type="protein sequence ID" value="MFD1836439.1"/>
    <property type="molecule type" value="Genomic_DNA"/>
</dbReference>
<feature type="region of interest" description="Disordered" evidence="1">
    <location>
        <begin position="801"/>
        <end position="829"/>
    </location>
</feature>
<dbReference type="Proteomes" id="UP001597280">
    <property type="component" value="Unassembled WGS sequence"/>
</dbReference>
<accession>A0ABW4Q215</accession>
<evidence type="ECO:0000313" key="3">
    <source>
        <dbReference type="Proteomes" id="UP001597280"/>
    </source>
</evidence>
<reference evidence="3" key="1">
    <citation type="journal article" date="2019" name="Int. J. Syst. Evol. Microbiol.">
        <title>The Global Catalogue of Microorganisms (GCM) 10K type strain sequencing project: providing services to taxonomists for standard genome sequencing and annotation.</title>
        <authorList>
            <consortium name="The Broad Institute Genomics Platform"/>
            <consortium name="The Broad Institute Genome Sequencing Center for Infectious Disease"/>
            <person name="Wu L."/>
            <person name="Ma J."/>
        </authorList>
    </citation>
    <scope>NUCLEOTIDE SEQUENCE [LARGE SCALE GENOMIC DNA]</scope>
    <source>
        <strain evidence="3">JCM 11650</strain>
    </source>
</reference>
<keyword evidence="3" id="KW-1185">Reference proteome</keyword>
<sequence length="991" mass="103034">MATTSTLPLQLGTAILGRHTEPGGEAPPRISVGGECWELVTDPKVIEAALAAEQAQTAATAAQGAAQAADAKAVAAQDAADAAESAAVEARGVADQATRDALDAVGIAAGKGQLIYQATAPTGSRANTANIWVRSSDSQVHRYDETTGTWVKVTDPAAVAAAQAAAAAQQTADQATTAAANAMAEARYAPRIASRAPTVADGTSKPVGAGWNEYNTSGLLVQMWRWDGTAWQRLNMSPTMIPVLQIGTGTAGDLTADRVTVTGDFAARLATIIELNADRITSGTIATGRLNAAEIAAAVASVIELDAGRITAGTIDTARLNATAVAAAVATVIQLNASRITTGTLDTARLNATTVAAAVANVINLNASRITAGTIATARLDTQGIAAAVATIIELNASRITTGTLGADRIAANSITAAKILVDDVLAAKIVQAMDVATKRLVVTEDAILNRATIINGLAADVVSAATIYASQLVVAALDEDGNLKSGTVDTVQIVDGAVRAAQIHAEEVAGAVARFLTIEVGQLTAGTAAIDTLVAQKIAAGTASFQEAYIQNLRTNGAVIDAAVIGDLAANIITSGLFRTAITGQRLEIDSNGLVMYGQDDDGNDYELVRIGPSGENLVTIGDTTIAPDGIATPSLEAGAVSVNGVTVQDMIGVAPQGVVAWAYSTYPAAWDGTGNELRRLQVDAVLQPGRRYSVTLDQHWARLRTGATSTTFVEFLRFEAGASASEATTSSSQLAVQRSFLQASTQSQTMPPLVGWLDTADLNLSAERRVYFLFTTRSAGGRDARIEAASGETLRLTVRDEGPSVPSSGRSWMDQGTPSEGSADAPPAVPVKVVRTEKFAATRAESWNRGAGSFLSGKSGTVYQGKYPNVPAREGAWWFNSLNGNLAGATIKRVQLRFYIDHTYWGAGGTADIRLHGKTGFTTGGLDTSIRTMKVKRKAQYSIDVPTSYLDGFRTGTWRGFGLSTSSTNLEYYVQATLANAEIWITYEK</sequence>
<organism evidence="2 3">
    <name type="scientific">Brachybacterium rhamnosum</name>
    <dbReference type="NCBI Taxonomy" id="173361"/>
    <lineage>
        <taxon>Bacteria</taxon>
        <taxon>Bacillati</taxon>
        <taxon>Actinomycetota</taxon>
        <taxon>Actinomycetes</taxon>
        <taxon>Micrococcales</taxon>
        <taxon>Dermabacteraceae</taxon>
        <taxon>Brachybacterium</taxon>
    </lineage>
</organism>
<evidence type="ECO:0000313" key="2">
    <source>
        <dbReference type="EMBL" id="MFD1836439.1"/>
    </source>
</evidence>
<gene>
    <name evidence="2" type="ORF">ACFSDA_15345</name>
</gene>
<evidence type="ECO:0000256" key="1">
    <source>
        <dbReference type="SAM" id="MobiDB-lite"/>
    </source>
</evidence>
<proteinExistence type="predicted"/>
<dbReference type="RefSeq" id="WP_343905914.1">
    <property type="nucleotide sequence ID" value="NZ_BAAAIS010000003.1"/>
</dbReference>
<comment type="caution">
    <text evidence="2">The sequence shown here is derived from an EMBL/GenBank/DDBJ whole genome shotgun (WGS) entry which is preliminary data.</text>
</comment>
<name>A0ABW4Q215_9MICO</name>
<feature type="compositionally biased region" description="Polar residues" evidence="1">
    <location>
        <begin position="807"/>
        <end position="822"/>
    </location>
</feature>
<evidence type="ECO:0008006" key="4">
    <source>
        <dbReference type="Google" id="ProtNLM"/>
    </source>
</evidence>
<protein>
    <recommendedName>
        <fullName evidence="4">Minor tail protein</fullName>
    </recommendedName>
</protein>